<evidence type="ECO:0000313" key="4">
    <source>
        <dbReference type="Proteomes" id="UP000323426"/>
    </source>
</evidence>
<protein>
    <submittedName>
        <fullName evidence="3">T9SS type A sorting domain-containing protein</fullName>
    </submittedName>
</protein>
<feature type="domain" description="Secretion system C-terminal sorting" evidence="2">
    <location>
        <begin position="732"/>
        <end position="800"/>
    </location>
</feature>
<keyword evidence="1" id="KW-0732">Signal</keyword>
<feature type="chain" id="PRO_5024381181" evidence="1">
    <location>
        <begin position="38"/>
        <end position="806"/>
    </location>
</feature>
<sequence>MKKFYQLPAYWKNNSSRINQMLIVSMLALLQPFLASAQESLTNTPYKQNFDVLPKSVNSSWQNNQTLKGWYIQQENNVPGVITPNNGSNSNPGVYSLGDGAANDRSLGSISTVATGKHVYVLRLVNNTNTVVNKINVAFTLEQWWNNPGSNERFGVSYLTGNTSAINAIIQNKELHGSSNWAVVTSKINTPSKGKPGYKEGDTKMVSLDVNLSLAVGQEILIRFEDAMSTKKNGYNAIGIDDVSITANPNTNSDDRVYRFVGVSNGNQANRNDLLILSNWKNKSNKSPVNFTDNFQTFVIDVPKNGPGNGSPDTGNPALKSGQNWVVKGQGSKVILGNGSTGFSLTIPQDASFTGTIDLRSNSIFNIDDENNFDLNLDKTPLIDIDVVEENATVNYRGTNPQYISEADYSILNVSGAKKYLYGSSSARESLNLSAANIYLNEFDLLVGDGTNKPGILTRTQGYIITTGLGSLQRFVPNGSTALFPVGSAENDAANNQVTYSPANVVQNGTSDLLSVRVLDGYYENYNPSTYQPNGDQETQGVVKRSWIMEEATIGGSNINLALQWPSAANGNLFIPVESKLLYFDFNNADWAEIINSAYVGGNSLQVAGTVTALGVFSVGVGGQNAPLPVELISFKGVREKGEVALKWQTAMEKNNDYFTLEQSTDGKTFNELAKVKGAGNTNQQQYYSYQHRNAPAQIIYYRLKQTDFDGTFTYSKVIVVKGSSQLATLAVYPNPSTGQFTLQGVTNITAATVMDAAGRTVLNLLPTSLNNEIGLNINLTEQKPGIYFLRLTGPTETQTLRLIKK</sequence>
<keyword evidence="4" id="KW-1185">Reference proteome</keyword>
<organism evidence="3 4">
    <name type="scientific">Adhaeribacter rhizoryzae</name>
    <dbReference type="NCBI Taxonomy" id="2607907"/>
    <lineage>
        <taxon>Bacteria</taxon>
        <taxon>Pseudomonadati</taxon>
        <taxon>Bacteroidota</taxon>
        <taxon>Cytophagia</taxon>
        <taxon>Cytophagales</taxon>
        <taxon>Hymenobacteraceae</taxon>
        <taxon>Adhaeribacter</taxon>
    </lineage>
</organism>
<gene>
    <name evidence="3" type="ORF">F0145_12920</name>
</gene>
<dbReference type="InterPro" id="IPR026444">
    <property type="entry name" value="Secre_tail"/>
</dbReference>
<dbReference type="RefSeq" id="WP_150088838.1">
    <property type="nucleotide sequence ID" value="NZ_VWSF01000009.1"/>
</dbReference>
<reference evidence="3 4" key="1">
    <citation type="submission" date="2019-09" db="EMBL/GenBank/DDBJ databases">
        <title>Genome sequence and assembly of Adhaeribacter sp.</title>
        <authorList>
            <person name="Chhetri G."/>
        </authorList>
    </citation>
    <scope>NUCLEOTIDE SEQUENCE [LARGE SCALE GENOMIC DNA]</scope>
    <source>
        <strain evidence="3 4">DK36</strain>
    </source>
</reference>
<evidence type="ECO:0000259" key="2">
    <source>
        <dbReference type="Pfam" id="PF18962"/>
    </source>
</evidence>
<proteinExistence type="predicted"/>
<evidence type="ECO:0000313" key="3">
    <source>
        <dbReference type="EMBL" id="KAA5544956.1"/>
    </source>
</evidence>
<evidence type="ECO:0000256" key="1">
    <source>
        <dbReference type="SAM" id="SignalP"/>
    </source>
</evidence>
<comment type="caution">
    <text evidence="3">The sequence shown here is derived from an EMBL/GenBank/DDBJ whole genome shotgun (WGS) entry which is preliminary data.</text>
</comment>
<name>A0A5M6DEX3_9BACT</name>
<dbReference type="NCBIfam" id="TIGR04183">
    <property type="entry name" value="Por_Secre_tail"/>
    <property type="match status" value="1"/>
</dbReference>
<dbReference type="EMBL" id="VWSF01000009">
    <property type="protein sequence ID" value="KAA5544956.1"/>
    <property type="molecule type" value="Genomic_DNA"/>
</dbReference>
<dbReference type="Pfam" id="PF18962">
    <property type="entry name" value="Por_Secre_tail"/>
    <property type="match status" value="1"/>
</dbReference>
<dbReference type="AlphaFoldDB" id="A0A5M6DEX3"/>
<accession>A0A5M6DEX3</accession>
<dbReference type="Proteomes" id="UP000323426">
    <property type="component" value="Unassembled WGS sequence"/>
</dbReference>
<feature type="signal peptide" evidence="1">
    <location>
        <begin position="1"/>
        <end position="37"/>
    </location>
</feature>